<keyword evidence="15" id="KW-1185">Reference proteome</keyword>
<dbReference type="Proteomes" id="UP000318927">
    <property type="component" value="Chromosome"/>
</dbReference>
<evidence type="ECO:0000313" key="15">
    <source>
        <dbReference type="Proteomes" id="UP000318927"/>
    </source>
</evidence>
<sequence>MKQIKYLVVDIGNSNCKINVINQDFKILDNVKIVKIKKYDVNLVVENISKLVIKHKISIGLIGSVVLNLTKKIITQIKKENMGIRLFDMEEFRECISYKIDSNLLKQKGIDLIANSEYLSQSFDGEETKGLFLFGTATVFIALKNNSYYEVAITLGLARTIINLIKNASILNKRYYKQISNMSNKEVIAFAKTVIPNIYRGSIISLEGFITECKNIYLNNKNTYFISGGDANLISQNFHQFIEEETTSKGYLLMYKNYKKIHTNQ</sequence>
<evidence type="ECO:0000256" key="12">
    <source>
        <dbReference type="ARBA" id="ARBA00022958"/>
    </source>
</evidence>
<dbReference type="KEGG" id="mans:FRW55_02215"/>
<evidence type="ECO:0000256" key="3">
    <source>
        <dbReference type="ARBA" id="ARBA00001972"/>
    </source>
</evidence>
<keyword evidence="11" id="KW-0067">ATP-binding</keyword>
<evidence type="ECO:0000256" key="2">
    <source>
        <dbReference type="ARBA" id="ARBA00001958"/>
    </source>
</evidence>
<dbReference type="GO" id="GO:0015937">
    <property type="term" value="P:coenzyme A biosynthetic process"/>
    <property type="evidence" value="ECO:0007669"/>
    <property type="project" value="UniProtKB-UniPathway"/>
</dbReference>
<evidence type="ECO:0000256" key="13">
    <source>
        <dbReference type="ARBA" id="ARBA00022993"/>
    </source>
</evidence>
<comment type="cofactor">
    <cofactor evidence="2">
        <name>K(+)</name>
        <dbReference type="ChEBI" id="CHEBI:29103"/>
    </cofactor>
</comment>
<accession>A0A5B8K7T8</accession>
<keyword evidence="7" id="KW-0963">Cytoplasm</keyword>
<keyword evidence="10 14" id="KW-0418">Kinase</keyword>
<keyword evidence="12" id="KW-0630">Potassium</keyword>
<dbReference type="RefSeq" id="WP_146368550.1">
    <property type="nucleotide sequence ID" value="NZ_CP042295.1"/>
</dbReference>
<evidence type="ECO:0000256" key="4">
    <source>
        <dbReference type="ARBA" id="ARBA00004496"/>
    </source>
</evidence>
<comment type="catalytic activity">
    <reaction evidence="1">
        <text>(R)-pantothenate + ATP = (R)-4'-phosphopantothenate + ADP + H(+)</text>
        <dbReference type="Rhea" id="RHEA:16373"/>
        <dbReference type="ChEBI" id="CHEBI:10986"/>
        <dbReference type="ChEBI" id="CHEBI:15378"/>
        <dbReference type="ChEBI" id="CHEBI:29032"/>
        <dbReference type="ChEBI" id="CHEBI:30616"/>
        <dbReference type="ChEBI" id="CHEBI:456216"/>
        <dbReference type="EC" id="2.7.1.33"/>
    </reaction>
</comment>
<dbReference type="GO" id="GO:0005524">
    <property type="term" value="F:ATP binding"/>
    <property type="evidence" value="ECO:0007669"/>
    <property type="project" value="UniProtKB-KW"/>
</dbReference>
<dbReference type="AlphaFoldDB" id="A0A5B8K7T8"/>
<comment type="pathway">
    <text evidence="5">Cofactor biosynthesis; coenzyme A biosynthesis; CoA from (R)-pantothenate: step 1/5.</text>
</comment>
<keyword evidence="8" id="KW-0808">Transferase</keyword>
<dbReference type="UniPathway" id="UPA00241">
    <property type="reaction ID" value="UER00352"/>
</dbReference>
<evidence type="ECO:0000256" key="5">
    <source>
        <dbReference type="ARBA" id="ARBA00005225"/>
    </source>
</evidence>
<comment type="cofactor">
    <cofactor evidence="3">
        <name>NH4(+)</name>
        <dbReference type="ChEBI" id="CHEBI:28938"/>
    </cofactor>
</comment>
<dbReference type="Pfam" id="PF03309">
    <property type="entry name" value="Pan_kinase"/>
    <property type="match status" value="1"/>
</dbReference>
<evidence type="ECO:0000313" key="14">
    <source>
        <dbReference type="EMBL" id="QDY86967.1"/>
    </source>
</evidence>
<proteinExistence type="predicted"/>
<name>A0A5B8K7T8_9MOLU</name>
<protein>
    <recommendedName>
        <fullName evidence="6">pantothenate kinase</fullName>
        <ecNumber evidence="6">2.7.1.33</ecNumber>
    </recommendedName>
</protein>
<evidence type="ECO:0000256" key="9">
    <source>
        <dbReference type="ARBA" id="ARBA00022741"/>
    </source>
</evidence>
<evidence type="ECO:0000256" key="1">
    <source>
        <dbReference type="ARBA" id="ARBA00001206"/>
    </source>
</evidence>
<dbReference type="Gene3D" id="3.30.420.40">
    <property type="match status" value="2"/>
</dbReference>
<dbReference type="GO" id="GO:0004594">
    <property type="term" value="F:pantothenate kinase activity"/>
    <property type="evidence" value="ECO:0007669"/>
    <property type="project" value="UniProtKB-EC"/>
</dbReference>
<evidence type="ECO:0000256" key="11">
    <source>
        <dbReference type="ARBA" id="ARBA00022840"/>
    </source>
</evidence>
<evidence type="ECO:0000256" key="6">
    <source>
        <dbReference type="ARBA" id="ARBA00012102"/>
    </source>
</evidence>
<gene>
    <name evidence="14" type="ORF">FRW55_02215</name>
</gene>
<dbReference type="EMBL" id="CP042295">
    <property type="protein sequence ID" value="QDY86967.1"/>
    <property type="molecule type" value="Genomic_DNA"/>
</dbReference>
<reference evidence="14 15" key="1">
    <citation type="journal article" date="2019" name="Microbiol. Resour. Announc.">
        <title>Complete Genome Sequences of Three Mycoplasma anserisalpingitis (Mycoplasma sp. 1220) Strains.</title>
        <authorList>
            <person name="Grozner D."/>
            <person name="Forro B."/>
            <person name="Kovacs A.B."/>
            <person name="Marton S."/>
            <person name="Banyai K."/>
            <person name="Kreizinger Z."/>
            <person name="Sulyok K.M."/>
            <person name="Gyuranecz M."/>
        </authorList>
    </citation>
    <scope>NUCLEOTIDE SEQUENCE [LARGE SCALE GENOMIC DNA]</scope>
    <source>
        <strain evidence="14 15">ATCC:BAA-2147</strain>
    </source>
</reference>
<evidence type="ECO:0000256" key="7">
    <source>
        <dbReference type="ARBA" id="ARBA00022490"/>
    </source>
</evidence>
<dbReference type="OrthoDB" id="399858at2"/>
<evidence type="ECO:0000256" key="8">
    <source>
        <dbReference type="ARBA" id="ARBA00022679"/>
    </source>
</evidence>
<comment type="subcellular location">
    <subcellularLocation>
        <location evidence="4">Cytoplasm</location>
    </subcellularLocation>
</comment>
<dbReference type="GO" id="GO:0005737">
    <property type="term" value="C:cytoplasm"/>
    <property type="evidence" value="ECO:0007669"/>
    <property type="project" value="UniProtKB-SubCell"/>
</dbReference>
<dbReference type="EC" id="2.7.1.33" evidence="6"/>
<keyword evidence="13" id="KW-0173">Coenzyme A biosynthesis</keyword>
<evidence type="ECO:0000256" key="10">
    <source>
        <dbReference type="ARBA" id="ARBA00022777"/>
    </source>
</evidence>
<organism evidence="14 15">
    <name type="scientific">Mycoplasma anserisalpingitidis</name>
    <dbReference type="NCBI Taxonomy" id="519450"/>
    <lineage>
        <taxon>Bacteria</taxon>
        <taxon>Bacillati</taxon>
        <taxon>Mycoplasmatota</taxon>
        <taxon>Mollicutes</taxon>
        <taxon>Mycoplasmataceae</taxon>
        <taxon>Mycoplasma</taxon>
    </lineage>
</organism>
<keyword evidence="9" id="KW-0547">Nucleotide-binding</keyword>
<dbReference type="InterPro" id="IPR004619">
    <property type="entry name" value="Type_III_PanK"/>
</dbReference>
<dbReference type="SUPFAM" id="SSF53067">
    <property type="entry name" value="Actin-like ATPase domain"/>
    <property type="match status" value="1"/>
</dbReference>
<dbReference type="InterPro" id="IPR043129">
    <property type="entry name" value="ATPase_NBD"/>
</dbReference>